<dbReference type="EnsemblPlants" id="KRH13363">
    <property type="protein sequence ID" value="KRH13363"/>
    <property type="gene ID" value="GLYMA_15G233900"/>
</dbReference>
<evidence type="ECO:0000256" key="7">
    <source>
        <dbReference type="ARBA" id="ARBA00023125"/>
    </source>
</evidence>
<evidence type="ECO:0000256" key="9">
    <source>
        <dbReference type="ARBA" id="ARBA00023242"/>
    </source>
</evidence>
<evidence type="ECO:0000256" key="6">
    <source>
        <dbReference type="ARBA" id="ARBA00023015"/>
    </source>
</evidence>
<dbReference type="Pfam" id="PF02892">
    <property type="entry name" value="zf-BED"/>
    <property type="match status" value="1"/>
</dbReference>
<evidence type="ECO:0000313" key="13">
    <source>
        <dbReference type="EMBL" id="KRH13363.1"/>
    </source>
</evidence>
<keyword evidence="9" id="KW-0539">Nucleus</keyword>
<evidence type="ECO:0000313" key="14">
    <source>
        <dbReference type="EnsemblPlants" id="KRH13363"/>
    </source>
</evidence>
<evidence type="ECO:0000256" key="5">
    <source>
        <dbReference type="ARBA" id="ARBA00022833"/>
    </source>
</evidence>
<dbReference type="EMBL" id="CM000848">
    <property type="protein sequence ID" value="KRH13363.1"/>
    <property type="molecule type" value="Genomic_DNA"/>
</dbReference>
<dbReference type="AlphaFoldDB" id="K7MDE2"/>
<dbReference type="PANTHER" id="PTHR46481:SF10">
    <property type="entry name" value="ZINC FINGER BED DOMAIN-CONTAINING PROTEIN 39"/>
    <property type="match status" value="1"/>
</dbReference>
<dbReference type="GO" id="GO:0046983">
    <property type="term" value="F:protein dimerization activity"/>
    <property type="evidence" value="ECO:0007669"/>
    <property type="project" value="InterPro"/>
</dbReference>
<dbReference type="InterPro" id="IPR025525">
    <property type="entry name" value="hAT-like_transposase_RNase-H"/>
</dbReference>
<dbReference type="InParanoid" id="K7MDE2"/>
<dbReference type="PANTHER" id="PTHR46481">
    <property type="entry name" value="ZINC FINGER BED DOMAIN-CONTAINING PROTEIN 4"/>
    <property type="match status" value="1"/>
</dbReference>
<dbReference type="PROSITE" id="PS50808">
    <property type="entry name" value="ZF_BED"/>
    <property type="match status" value="1"/>
</dbReference>
<reference evidence="14" key="2">
    <citation type="submission" date="2018-02" db="UniProtKB">
        <authorList>
            <consortium name="EnsemblPlants"/>
        </authorList>
    </citation>
    <scope>IDENTIFICATION</scope>
    <source>
        <strain evidence="14">Williams 82</strain>
    </source>
</reference>
<dbReference type="InterPro" id="IPR003656">
    <property type="entry name" value="Znf_BED"/>
</dbReference>
<evidence type="ECO:0000256" key="10">
    <source>
        <dbReference type="PROSITE-ProRule" id="PRU00027"/>
    </source>
</evidence>
<dbReference type="GO" id="GO:0005634">
    <property type="term" value="C:nucleus"/>
    <property type="evidence" value="ECO:0007669"/>
    <property type="project" value="UniProtKB-SubCell"/>
</dbReference>
<dbReference type="InterPro" id="IPR036236">
    <property type="entry name" value="Znf_C2H2_sf"/>
</dbReference>
<comment type="subunit">
    <text evidence="2">Homodimer.</text>
</comment>
<comment type="subcellular location">
    <subcellularLocation>
        <location evidence="1">Nucleus</location>
    </subcellularLocation>
</comment>
<dbReference type="GO" id="GO:0009791">
    <property type="term" value="P:post-embryonic development"/>
    <property type="evidence" value="ECO:0007669"/>
    <property type="project" value="UniProtKB-ARBA"/>
</dbReference>
<organism evidence="14">
    <name type="scientific">Glycine max</name>
    <name type="common">Soybean</name>
    <name type="synonym">Glycine hispida</name>
    <dbReference type="NCBI Taxonomy" id="3847"/>
    <lineage>
        <taxon>Eukaryota</taxon>
        <taxon>Viridiplantae</taxon>
        <taxon>Streptophyta</taxon>
        <taxon>Embryophyta</taxon>
        <taxon>Tracheophyta</taxon>
        <taxon>Spermatophyta</taxon>
        <taxon>Magnoliopsida</taxon>
        <taxon>eudicotyledons</taxon>
        <taxon>Gunneridae</taxon>
        <taxon>Pentapetalae</taxon>
        <taxon>rosids</taxon>
        <taxon>fabids</taxon>
        <taxon>Fabales</taxon>
        <taxon>Fabaceae</taxon>
        <taxon>Papilionoideae</taxon>
        <taxon>50 kb inversion clade</taxon>
        <taxon>NPAAA clade</taxon>
        <taxon>indigoferoid/millettioid clade</taxon>
        <taxon>Phaseoleae</taxon>
        <taxon>Glycine</taxon>
        <taxon>Glycine subgen. Soja</taxon>
    </lineage>
</organism>
<keyword evidence="8" id="KW-0804">Transcription</keyword>
<accession>K7MDE2</accession>
<dbReference type="SUPFAM" id="SSF53098">
    <property type="entry name" value="Ribonuclease H-like"/>
    <property type="match status" value="1"/>
</dbReference>
<dbReference type="Proteomes" id="UP000008827">
    <property type="component" value="Chromosome 15"/>
</dbReference>
<evidence type="ECO:0000259" key="12">
    <source>
        <dbReference type="PROSITE" id="PS50808"/>
    </source>
</evidence>
<evidence type="ECO:0000256" key="1">
    <source>
        <dbReference type="ARBA" id="ARBA00004123"/>
    </source>
</evidence>
<dbReference type="InterPro" id="IPR008906">
    <property type="entry name" value="HATC_C_dom"/>
</dbReference>
<sequence length="479" mass="55327">MPSNFLVSNTEVSISPVVTSSTIKRPPRHNGRRNRSEVSNHFNQLEPKSNKRAQCKYCDVVINYEKGTSSMLTHVSRCRNNPNTEAIKRQKTTSSLTNDGIINCPSLGKVCLTTNVWTSPQNVSYTCLTTNFIDNDRKLNKKILNFRHVRSHMREAMAKFVESCVNEWGLNHKRLLCWNNLVLKREHIHMCCCAHILNLIVNSGLKEIDNSILRIRAIVKYIRSSPSRLMSFKEYIERQNIEYKGHICLDVETRWSSTYLMSIWHGINYLLNCNIKDSSTHKMAKNMKEKYQKYWGDPNKLNMLLLIVVVLDPRSKVKYMNWEIDQLFDVNKENGSNSRLKSSLKSLFNEYNGHKGGGGTQDDTQQAHVNVPSYKKYPYDEGIDTSSNLNILDWWKVNLGRFPILSNIARELLAMHVSIVASESTFSTCGRVLDLFCNLRSNPFKYIWIGFLKIQSMSTPMLYSTTLFETLCWINSYSI</sequence>
<keyword evidence="5" id="KW-0862">Zinc</keyword>
<dbReference type="SUPFAM" id="SSF57667">
    <property type="entry name" value="beta-beta-alpha zinc fingers"/>
    <property type="match status" value="1"/>
</dbReference>
<dbReference type="InterPro" id="IPR052035">
    <property type="entry name" value="ZnF_BED_domain_contain"/>
</dbReference>
<dbReference type="GO" id="GO:0003677">
    <property type="term" value="F:DNA binding"/>
    <property type="evidence" value="ECO:0007669"/>
    <property type="project" value="UniProtKB-KW"/>
</dbReference>
<keyword evidence="3" id="KW-0479">Metal-binding</keyword>
<feature type="region of interest" description="Disordered" evidence="11">
    <location>
        <begin position="18"/>
        <end position="41"/>
    </location>
</feature>
<dbReference type="Gramene" id="KRH13363">
    <property type="protein sequence ID" value="KRH13363"/>
    <property type="gene ID" value="GLYMA_15G233900"/>
</dbReference>
<keyword evidence="15" id="KW-1185">Reference proteome</keyword>
<dbReference type="SMART" id="SM00614">
    <property type="entry name" value="ZnF_BED"/>
    <property type="match status" value="1"/>
</dbReference>
<evidence type="ECO:0000256" key="4">
    <source>
        <dbReference type="ARBA" id="ARBA00022771"/>
    </source>
</evidence>
<dbReference type="Pfam" id="PF14372">
    <property type="entry name" value="hAT-like_RNase-H"/>
    <property type="match status" value="1"/>
</dbReference>
<dbReference type="HOGENOM" id="CLU_009123_1_5_1"/>
<dbReference type="Pfam" id="PF05699">
    <property type="entry name" value="Dimer_Tnp_hAT"/>
    <property type="match status" value="1"/>
</dbReference>
<evidence type="ECO:0000313" key="15">
    <source>
        <dbReference type="Proteomes" id="UP000008827"/>
    </source>
</evidence>
<proteinExistence type="predicted"/>
<evidence type="ECO:0000256" key="2">
    <source>
        <dbReference type="ARBA" id="ARBA00011738"/>
    </source>
</evidence>
<evidence type="ECO:0000256" key="3">
    <source>
        <dbReference type="ARBA" id="ARBA00022723"/>
    </source>
</evidence>
<reference evidence="13 14" key="1">
    <citation type="journal article" date="2010" name="Nature">
        <title>Genome sequence of the palaeopolyploid soybean.</title>
        <authorList>
            <person name="Schmutz J."/>
            <person name="Cannon S.B."/>
            <person name="Schlueter J."/>
            <person name="Ma J."/>
            <person name="Mitros T."/>
            <person name="Nelson W."/>
            <person name="Hyten D.L."/>
            <person name="Song Q."/>
            <person name="Thelen J.J."/>
            <person name="Cheng J."/>
            <person name="Xu D."/>
            <person name="Hellsten U."/>
            <person name="May G.D."/>
            <person name="Yu Y."/>
            <person name="Sakurai T."/>
            <person name="Umezawa T."/>
            <person name="Bhattacharyya M.K."/>
            <person name="Sandhu D."/>
            <person name="Valliyodan B."/>
            <person name="Lindquist E."/>
            <person name="Peto M."/>
            <person name="Grant D."/>
            <person name="Shu S."/>
            <person name="Goodstein D."/>
            <person name="Barry K."/>
            <person name="Futrell-Griggs M."/>
            <person name="Abernathy B."/>
            <person name="Du J."/>
            <person name="Tian Z."/>
            <person name="Zhu L."/>
            <person name="Gill N."/>
            <person name="Joshi T."/>
            <person name="Libault M."/>
            <person name="Sethuraman A."/>
            <person name="Zhang X.-C."/>
            <person name="Shinozaki K."/>
            <person name="Nguyen H.T."/>
            <person name="Wing R.A."/>
            <person name="Cregan P."/>
            <person name="Specht J."/>
            <person name="Grimwood J."/>
            <person name="Rokhsar D."/>
            <person name="Stacey G."/>
            <person name="Shoemaker R.C."/>
            <person name="Jackson S.A."/>
        </authorList>
    </citation>
    <scope>NUCLEOTIDE SEQUENCE [LARGE SCALE GENOMIC DNA]</scope>
    <source>
        <strain evidence="14">cv. Williams 82</strain>
        <tissue evidence="13">Callus</tissue>
    </source>
</reference>
<gene>
    <name evidence="13" type="ORF">GLYMA_15G233900</name>
</gene>
<dbReference type="PaxDb" id="3847-GLYMA15G37431.1"/>
<dbReference type="eggNOG" id="KOG1121">
    <property type="taxonomic scope" value="Eukaryota"/>
</dbReference>
<feature type="domain" description="BED-type" evidence="12">
    <location>
        <begin position="33"/>
        <end position="85"/>
    </location>
</feature>
<reference evidence="13" key="3">
    <citation type="submission" date="2018-07" db="EMBL/GenBank/DDBJ databases">
        <title>WGS assembly of Glycine max.</title>
        <authorList>
            <person name="Schmutz J."/>
            <person name="Cannon S."/>
            <person name="Schlueter J."/>
            <person name="Ma J."/>
            <person name="Mitros T."/>
            <person name="Nelson W."/>
            <person name="Hyten D."/>
            <person name="Song Q."/>
            <person name="Thelen J."/>
            <person name="Cheng J."/>
            <person name="Xu D."/>
            <person name="Hellsten U."/>
            <person name="May G."/>
            <person name="Yu Y."/>
            <person name="Sakurai T."/>
            <person name="Umezawa T."/>
            <person name="Bhattacharyya M."/>
            <person name="Sandhu D."/>
            <person name="Valliyodan B."/>
            <person name="Lindquist E."/>
            <person name="Peto M."/>
            <person name="Grant D."/>
            <person name="Shu S."/>
            <person name="Goodstein D."/>
            <person name="Barry K."/>
            <person name="Futrell-Griggs M."/>
            <person name="Abernathy B."/>
            <person name="Du J."/>
            <person name="Tian Z."/>
            <person name="Zhu L."/>
            <person name="Gill N."/>
            <person name="Joshi T."/>
            <person name="Libault M."/>
            <person name="Sethuraman A."/>
            <person name="Zhang X."/>
            <person name="Shinozaki K."/>
            <person name="Nguyen H."/>
            <person name="Wing R."/>
            <person name="Cregan P."/>
            <person name="Specht J."/>
            <person name="Grimwood J."/>
            <person name="Rokhsar D."/>
            <person name="Stacey G."/>
            <person name="Shoemaker R."/>
            <person name="Jackson S."/>
        </authorList>
    </citation>
    <scope>NUCLEOTIDE SEQUENCE</scope>
    <source>
        <tissue evidence="13">Callus</tissue>
    </source>
</reference>
<dbReference type="InterPro" id="IPR012337">
    <property type="entry name" value="RNaseH-like_sf"/>
</dbReference>
<keyword evidence="4 10" id="KW-0863">Zinc-finger</keyword>
<keyword evidence="7" id="KW-0238">DNA-binding</keyword>
<keyword evidence="6" id="KW-0805">Transcription regulation</keyword>
<protein>
    <recommendedName>
        <fullName evidence="12">BED-type domain-containing protein</fullName>
    </recommendedName>
</protein>
<evidence type="ECO:0000256" key="8">
    <source>
        <dbReference type="ARBA" id="ARBA00023163"/>
    </source>
</evidence>
<name>K7MDE2_SOYBN</name>
<evidence type="ECO:0000256" key="11">
    <source>
        <dbReference type="SAM" id="MobiDB-lite"/>
    </source>
</evidence>
<dbReference type="GO" id="GO:0008270">
    <property type="term" value="F:zinc ion binding"/>
    <property type="evidence" value="ECO:0007669"/>
    <property type="project" value="UniProtKB-KW"/>
</dbReference>
<dbReference type="STRING" id="3847.K7MDE2"/>